<keyword evidence="2" id="KW-1185">Reference proteome</keyword>
<proteinExistence type="predicted"/>
<protein>
    <submittedName>
        <fullName evidence="1">Uncharacterized protein</fullName>
    </submittedName>
</protein>
<organism evidence="1 2">
    <name type="scientific">Mikania micrantha</name>
    <name type="common">bitter vine</name>
    <dbReference type="NCBI Taxonomy" id="192012"/>
    <lineage>
        <taxon>Eukaryota</taxon>
        <taxon>Viridiplantae</taxon>
        <taxon>Streptophyta</taxon>
        <taxon>Embryophyta</taxon>
        <taxon>Tracheophyta</taxon>
        <taxon>Spermatophyta</taxon>
        <taxon>Magnoliopsida</taxon>
        <taxon>eudicotyledons</taxon>
        <taxon>Gunneridae</taxon>
        <taxon>Pentapetalae</taxon>
        <taxon>asterids</taxon>
        <taxon>campanulids</taxon>
        <taxon>Asterales</taxon>
        <taxon>Asteraceae</taxon>
        <taxon>Asteroideae</taxon>
        <taxon>Heliantheae alliance</taxon>
        <taxon>Eupatorieae</taxon>
        <taxon>Mikania</taxon>
    </lineage>
</organism>
<evidence type="ECO:0000313" key="2">
    <source>
        <dbReference type="Proteomes" id="UP000326396"/>
    </source>
</evidence>
<evidence type="ECO:0000313" key="1">
    <source>
        <dbReference type="EMBL" id="KAD5961725.1"/>
    </source>
</evidence>
<gene>
    <name evidence="1" type="ORF">E3N88_13198</name>
</gene>
<reference evidence="1 2" key="1">
    <citation type="submission" date="2019-05" db="EMBL/GenBank/DDBJ databases">
        <title>Mikania micrantha, genome provides insights into the molecular mechanism of rapid growth.</title>
        <authorList>
            <person name="Liu B."/>
        </authorList>
    </citation>
    <scope>NUCLEOTIDE SEQUENCE [LARGE SCALE GENOMIC DNA]</scope>
    <source>
        <strain evidence="1">NLD-2019</strain>
        <tissue evidence="1">Leaf</tissue>
    </source>
</reference>
<accession>A0A5N6P900</accession>
<sequence>MSSSKIVVKMMTVGEDLTFLNPLCRDLRHIETDCCSPSLNRKLTGDEDERYAYVDEWEDACGGGGEGPSREGIE</sequence>
<name>A0A5N6P900_9ASTR</name>
<dbReference type="EMBL" id="SZYD01000006">
    <property type="protein sequence ID" value="KAD5961725.1"/>
    <property type="molecule type" value="Genomic_DNA"/>
</dbReference>
<dbReference type="Proteomes" id="UP000326396">
    <property type="component" value="Linkage Group LG14"/>
</dbReference>
<comment type="caution">
    <text evidence="1">The sequence shown here is derived from an EMBL/GenBank/DDBJ whole genome shotgun (WGS) entry which is preliminary data.</text>
</comment>
<dbReference type="AlphaFoldDB" id="A0A5N6P900"/>